<comment type="catalytic activity">
    <reaction evidence="6">
        <text>Endohydrolysis of (1-&gt;4)-alpha-D-glucosidic linkages in polysaccharides containing three or more (1-&gt;4)-alpha-linked D-glucose units.</text>
        <dbReference type="EC" id="3.2.1.1"/>
    </reaction>
</comment>
<dbReference type="EC" id="3.2.1.1" evidence="6"/>
<reference evidence="10 11" key="1">
    <citation type="journal article" date="2022" name="Mar. Drugs">
        <title>Bioassay-Guided Fractionation Leads to the Detection of Cholic Acid Generated by the Rare Thalassomonas sp.</title>
        <authorList>
            <person name="Pheiffer F."/>
            <person name="Schneider Y.K."/>
            <person name="Hansen E.H."/>
            <person name="Andersen J.H."/>
            <person name="Isaksson J."/>
            <person name="Busche T."/>
            <person name="R C."/>
            <person name="Kalinowski J."/>
            <person name="Zyl L.V."/>
            <person name="Trindade M."/>
        </authorList>
    </citation>
    <scope>NUCLEOTIDE SEQUENCE [LARGE SCALE GENOMIC DNA]</scope>
    <source>
        <strain evidence="10 11">A5K-61T</strain>
    </source>
</reference>
<keyword evidence="3 6" id="KW-0119">Carbohydrate metabolism</keyword>
<dbReference type="Gene3D" id="2.60.40.1180">
    <property type="entry name" value="Golgi alpha-mannosidase II"/>
    <property type="match status" value="1"/>
</dbReference>
<feature type="domain" description="Glycosyl hydrolase family 13 catalytic" evidence="8">
    <location>
        <begin position="32"/>
        <end position="354"/>
    </location>
</feature>
<organism evidence="10 11">
    <name type="scientific">Thalassomonas haliotis</name>
    <dbReference type="NCBI Taxonomy" id="485448"/>
    <lineage>
        <taxon>Bacteria</taxon>
        <taxon>Pseudomonadati</taxon>
        <taxon>Pseudomonadota</taxon>
        <taxon>Gammaproteobacteria</taxon>
        <taxon>Alteromonadales</taxon>
        <taxon>Colwelliaceae</taxon>
        <taxon>Thalassomonas</taxon>
    </lineage>
</organism>
<evidence type="ECO:0000313" key="10">
    <source>
        <dbReference type="EMBL" id="WDE13727.1"/>
    </source>
</evidence>
<dbReference type="Gene3D" id="3.20.20.80">
    <property type="entry name" value="Glycosidases"/>
    <property type="match status" value="1"/>
</dbReference>
<sequence length="606" mass="65651">MIRKMILAIAVGAAASSAATQAATEQDKASSAILLQGFHWHSHKTNWYDTIKNQADNVAGLGVSHVWFPPASDAASDEGYLPRQLNVLDSNYGSEQALTAAISALKGKGISAVADVVVNHRVGTLDWADFTNPTWGSWAVTCDDEWVGATGDCDTGGGYAAARDLNHVNGTVQADIVTWINTRLKGVGFEGIRYDYSKGYDPYYAGMYSREVGSNFCVGEVWTDLNYDNVDAHRQLLMNYINGTSGECGVFDFTTKGLLNKALESNEYWRLANNGSPAGGIGWWGQKMVTFVDNHDTGPSESCGSGQQHWSVPCDKVMQGYAYILTHPGIPTIYWAHAFDWNLYDDIKVLADIRKQQGLTSTSAVSVQAAETGLYAAIIDNKVAVKIGGNNWSPSGSGWQLAASGSDYAVWTLGGDNSEKERTVVFIYGETASGQDMFIRGGIDHDYAAANLGLSCTEANKLCALPISHNNLLNATTAPWKNNDNYLDWYGIENGQGAGAEGTAADWTTNVWSSSWGTKMTVAVNGFGEEPLNNYGDHYWMLDVQMDCSKTVNGWFELKTYISNGPGWEADVSQAGTPYASGNHFAQCGKINVFRRGEAGAEFDNF</sequence>
<protein>
    <recommendedName>
        <fullName evidence="6">Alpha-amylase</fullName>
        <ecNumber evidence="6">3.2.1.1</ecNumber>
    </recommendedName>
</protein>
<proteinExistence type="inferred from homology"/>
<accession>A0ABY7VJ00</accession>
<dbReference type="SMART" id="SM00642">
    <property type="entry name" value="Aamy"/>
    <property type="match status" value="1"/>
</dbReference>
<evidence type="ECO:0000259" key="8">
    <source>
        <dbReference type="SMART" id="SM00642"/>
    </source>
</evidence>
<evidence type="ECO:0000313" key="11">
    <source>
        <dbReference type="Proteomes" id="UP001215231"/>
    </source>
</evidence>
<feature type="chain" id="PRO_5045111653" description="Alpha-amylase" evidence="7">
    <location>
        <begin position="23"/>
        <end position="606"/>
    </location>
</feature>
<dbReference type="SUPFAM" id="SSF51011">
    <property type="entry name" value="Glycosyl hydrolase domain"/>
    <property type="match status" value="1"/>
</dbReference>
<dbReference type="Pfam" id="PF07821">
    <property type="entry name" value="Alpha-amyl_C2"/>
    <property type="match status" value="1"/>
</dbReference>
<dbReference type="RefSeq" id="WP_274054156.1">
    <property type="nucleotide sequence ID" value="NZ_CP059693.1"/>
</dbReference>
<keyword evidence="2 6" id="KW-0378">Hydrolase</keyword>
<evidence type="ECO:0000256" key="6">
    <source>
        <dbReference type="RuleBase" id="RU361134"/>
    </source>
</evidence>
<dbReference type="CDD" id="cd11314">
    <property type="entry name" value="AmyAc_arch_bac_plant_AmyA"/>
    <property type="match status" value="1"/>
</dbReference>
<dbReference type="InterPro" id="IPR017853">
    <property type="entry name" value="GH"/>
</dbReference>
<evidence type="ECO:0000256" key="5">
    <source>
        <dbReference type="RuleBase" id="RU003615"/>
    </source>
</evidence>
<comment type="similarity">
    <text evidence="1 5">Belongs to the glycosyl hydrolase 13 family.</text>
</comment>
<evidence type="ECO:0000256" key="7">
    <source>
        <dbReference type="SAM" id="SignalP"/>
    </source>
</evidence>
<evidence type="ECO:0000256" key="2">
    <source>
        <dbReference type="ARBA" id="ARBA00022801"/>
    </source>
</evidence>
<evidence type="ECO:0000259" key="9">
    <source>
        <dbReference type="SMART" id="SM00810"/>
    </source>
</evidence>
<keyword evidence="11" id="KW-1185">Reference proteome</keyword>
<dbReference type="InterPro" id="IPR006046">
    <property type="entry name" value="Alpha_amylase"/>
</dbReference>
<gene>
    <name evidence="10" type="ORF">H3N35_09985</name>
</gene>
<dbReference type="Pfam" id="PF00128">
    <property type="entry name" value="Alpha-amylase"/>
    <property type="match status" value="1"/>
</dbReference>
<evidence type="ECO:0000256" key="3">
    <source>
        <dbReference type="ARBA" id="ARBA00023277"/>
    </source>
</evidence>
<evidence type="ECO:0000256" key="1">
    <source>
        <dbReference type="ARBA" id="ARBA00008061"/>
    </source>
</evidence>
<dbReference type="PRINTS" id="PR00110">
    <property type="entry name" value="ALPHAAMYLASE"/>
</dbReference>
<dbReference type="PANTHER" id="PTHR43447">
    <property type="entry name" value="ALPHA-AMYLASE"/>
    <property type="match status" value="1"/>
</dbReference>
<keyword evidence="7" id="KW-0732">Signal</keyword>
<dbReference type="Proteomes" id="UP001215231">
    <property type="component" value="Chromosome"/>
</dbReference>
<dbReference type="EMBL" id="CP059693">
    <property type="protein sequence ID" value="WDE13727.1"/>
    <property type="molecule type" value="Genomic_DNA"/>
</dbReference>
<dbReference type="InterPro" id="IPR006047">
    <property type="entry name" value="GH13_cat_dom"/>
</dbReference>
<dbReference type="InterPro" id="IPR013780">
    <property type="entry name" value="Glyco_hydro_b"/>
</dbReference>
<evidence type="ECO:0000256" key="4">
    <source>
        <dbReference type="ARBA" id="ARBA00023295"/>
    </source>
</evidence>
<keyword evidence="4 6" id="KW-0326">Glycosidase</keyword>
<dbReference type="SMART" id="SM00810">
    <property type="entry name" value="Alpha-amyl_C2"/>
    <property type="match status" value="1"/>
</dbReference>
<feature type="domain" description="Alpha-amylase C-terminal beta-sheet" evidence="9">
    <location>
        <begin position="355"/>
        <end position="413"/>
    </location>
</feature>
<feature type="signal peptide" evidence="7">
    <location>
        <begin position="1"/>
        <end position="22"/>
    </location>
</feature>
<dbReference type="InterPro" id="IPR012850">
    <property type="entry name" value="A-amylase_bs_C"/>
</dbReference>
<dbReference type="SUPFAM" id="SSF51445">
    <property type="entry name" value="(Trans)glycosidases"/>
    <property type="match status" value="1"/>
</dbReference>
<name>A0ABY7VJ00_9GAMM</name>